<evidence type="ECO:0000256" key="1">
    <source>
        <dbReference type="ARBA" id="ARBA00004168"/>
    </source>
</evidence>
<evidence type="ECO:0000259" key="11">
    <source>
        <dbReference type="Pfam" id="PF20623"/>
    </source>
</evidence>
<evidence type="ECO:0000259" key="10">
    <source>
        <dbReference type="Pfam" id="PF17802"/>
    </source>
</evidence>
<keyword evidence="6" id="KW-0812">Transmembrane</keyword>
<dbReference type="Gene3D" id="2.60.40.740">
    <property type="match status" value="1"/>
</dbReference>
<keyword evidence="6" id="KW-0472">Membrane</keyword>
<keyword evidence="5" id="KW-0572">Peptidoglycan-anchor</keyword>
<evidence type="ECO:0000259" key="9">
    <source>
        <dbReference type="Pfam" id="PF16555"/>
    </source>
</evidence>
<dbReference type="NCBIfam" id="NF033902">
    <property type="entry name" value="iso_D2_wall_anc"/>
    <property type="match status" value="1"/>
</dbReference>
<evidence type="ECO:0000256" key="6">
    <source>
        <dbReference type="SAM" id="Phobius"/>
    </source>
</evidence>
<evidence type="ECO:0000259" key="8">
    <source>
        <dbReference type="Pfam" id="PF00746"/>
    </source>
</evidence>
<dbReference type="Gene3D" id="2.60.40.10">
    <property type="entry name" value="Immunoglobulins"/>
    <property type="match status" value="2"/>
</dbReference>
<dbReference type="InterPro" id="IPR048052">
    <property type="entry name" value="FM1-like"/>
</dbReference>
<dbReference type="InterPro" id="IPR019931">
    <property type="entry name" value="LPXTG_anchor"/>
</dbReference>
<sequence>MSKTFKRLSQLIVLTMLFSIVMPFTQTASAETNGVTDLTIHKITGNEVRETTFEELTGSAAPDGEPISNITFTYWSVTAEQLATMKSDPGSYDSVEKASKYLGVEGTATSPTDASGKTTVSGLVEGFYWFVENGSTAVKESHAVPFGLALPLTNEAGTGFIGNLHVYPKNILEDTPTVDKDVEEEGTKEASFNIGDSFNWIIKPSIVKGIEEYKTFIVTDKLDSQLTYKSLSVELNGMTMEEGTDYTLEVDGQNVKVMFEQAGLNKLANAGVDGQLRIYLEAVINDTAVIGKDIENNAMLEFDNNHGVTGEVDVDTPPTVATGGKKFMKVNASEEALKDAEFVIKNSAGEYLAENLTWVADKSQAKVLVSDDTGAFEITGLAYGEYTLVETKAPGGYALPTTPETSFTVDANSYWADPTALELVAADAMNILNKKQDLPMTGGTGTVIFTVVGLLLMFAAFMMLRRRNMAE</sequence>
<feature type="transmembrane region" description="Helical" evidence="6">
    <location>
        <begin position="443"/>
        <end position="464"/>
    </location>
</feature>
<dbReference type="InterPro" id="IPR013783">
    <property type="entry name" value="Ig-like_fold"/>
</dbReference>
<name>A0A6V7R3T9_9BACL</name>
<protein>
    <submittedName>
        <fullName evidence="12">Fimbrial subunit type 1</fullName>
    </submittedName>
</protein>
<dbReference type="Pfam" id="PF20623">
    <property type="entry name" value="Sgo0707_N2"/>
    <property type="match status" value="1"/>
</dbReference>
<comment type="subcellular location">
    <subcellularLocation>
        <location evidence="1">Secreted</location>
        <location evidence="1">Cell wall</location>
        <topology evidence="1">Peptidoglycan-anchor</topology>
    </subcellularLocation>
</comment>
<evidence type="ECO:0000256" key="7">
    <source>
        <dbReference type="SAM" id="SignalP"/>
    </source>
</evidence>
<feature type="domain" description="Sgo0707-like N2" evidence="11">
    <location>
        <begin position="210"/>
        <end position="309"/>
    </location>
</feature>
<keyword evidence="6" id="KW-1133">Transmembrane helix</keyword>
<dbReference type="SUPFAM" id="SSF49478">
    <property type="entry name" value="Cna protein B-type domain"/>
    <property type="match status" value="1"/>
</dbReference>
<dbReference type="Proteomes" id="UP000588186">
    <property type="component" value="Unassembled WGS sequence"/>
</dbReference>
<feature type="domain" description="Gram-positive cocci surface proteins LPxTG" evidence="8">
    <location>
        <begin position="433"/>
        <end position="467"/>
    </location>
</feature>
<comment type="caution">
    <text evidence="12">The sequence shown here is derived from an EMBL/GenBank/DDBJ whole genome shotgun (WGS) entry which is preliminary data.</text>
</comment>
<feature type="chain" id="PRO_5028407028" evidence="7">
    <location>
        <begin position="31"/>
        <end position="471"/>
    </location>
</feature>
<accession>A0A6V7R3T9</accession>
<organism evidence="12 13">
    <name type="scientific">Phocicoccus pinnipedialis</name>
    <dbReference type="NCBI Taxonomy" id="110845"/>
    <lineage>
        <taxon>Bacteria</taxon>
        <taxon>Bacillati</taxon>
        <taxon>Bacillota</taxon>
        <taxon>Bacilli</taxon>
        <taxon>Bacillales</taxon>
        <taxon>Salinicoccaceae</taxon>
        <taxon>Phocicoccus</taxon>
    </lineage>
</organism>
<evidence type="ECO:0000313" key="12">
    <source>
        <dbReference type="EMBL" id="CAD2072031.1"/>
    </source>
</evidence>
<dbReference type="NCBIfam" id="TIGR01167">
    <property type="entry name" value="LPXTG_anchor"/>
    <property type="match status" value="1"/>
</dbReference>
<dbReference type="InterPro" id="IPR032364">
    <property type="entry name" value="GramPos_pilinD1_N"/>
</dbReference>
<feature type="domain" description="Gram-positive pilin subunit D1 N-terminal" evidence="9">
    <location>
        <begin position="36"/>
        <end position="170"/>
    </location>
</feature>
<reference evidence="12 13" key="1">
    <citation type="submission" date="2020-07" db="EMBL/GenBank/DDBJ databases">
        <authorList>
            <person name="Criscuolo A."/>
        </authorList>
    </citation>
    <scope>NUCLEOTIDE SEQUENCE [LARGE SCALE GENOMIC DNA]</scope>
    <source>
        <strain evidence="12">CIP107946</strain>
    </source>
</reference>
<dbReference type="Pfam" id="PF16555">
    <property type="entry name" value="GramPos_pilinD1"/>
    <property type="match status" value="1"/>
</dbReference>
<dbReference type="RefSeq" id="WP_186076103.1">
    <property type="nucleotide sequence ID" value="NZ_CAJEWB010000004.1"/>
</dbReference>
<dbReference type="Pfam" id="PF17802">
    <property type="entry name" value="SpaA"/>
    <property type="match status" value="1"/>
</dbReference>
<dbReference type="AlphaFoldDB" id="A0A6V7R3T9"/>
<keyword evidence="2" id="KW-0134">Cell wall</keyword>
<dbReference type="EMBL" id="CAJEWB010000004">
    <property type="protein sequence ID" value="CAD2072031.1"/>
    <property type="molecule type" value="Genomic_DNA"/>
</dbReference>
<keyword evidence="13" id="KW-1185">Reference proteome</keyword>
<dbReference type="Pfam" id="PF00746">
    <property type="entry name" value="Gram_pos_anchor"/>
    <property type="match status" value="1"/>
</dbReference>
<evidence type="ECO:0000256" key="2">
    <source>
        <dbReference type="ARBA" id="ARBA00022512"/>
    </source>
</evidence>
<proteinExistence type="predicted"/>
<dbReference type="InterPro" id="IPR046473">
    <property type="entry name" value="Sgo0707-like_N2"/>
</dbReference>
<feature type="domain" description="SpaA-like prealbumin fold" evidence="10">
    <location>
        <begin position="326"/>
        <end position="413"/>
    </location>
</feature>
<evidence type="ECO:0000256" key="3">
    <source>
        <dbReference type="ARBA" id="ARBA00022525"/>
    </source>
</evidence>
<keyword evidence="4 7" id="KW-0732">Signal</keyword>
<dbReference type="InterPro" id="IPR026466">
    <property type="entry name" value="Fim_isopep_form_D2_dom"/>
</dbReference>
<evidence type="ECO:0000256" key="4">
    <source>
        <dbReference type="ARBA" id="ARBA00022729"/>
    </source>
</evidence>
<dbReference type="InterPro" id="IPR041033">
    <property type="entry name" value="SpaA_PFL_dom_1"/>
</dbReference>
<evidence type="ECO:0000256" key="5">
    <source>
        <dbReference type="ARBA" id="ARBA00023088"/>
    </source>
</evidence>
<gene>
    <name evidence="12" type="ORF">JEOPIN946_00229</name>
</gene>
<dbReference type="NCBIfam" id="TIGR04226">
    <property type="entry name" value="RrgB_K2N_iso_D2"/>
    <property type="match status" value="1"/>
</dbReference>
<feature type="signal peptide" evidence="7">
    <location>
        <begin position="1"/>
        <end position="30"/>
    </location>
</feature>
<keyword evidence="3" id="KW-0964">Secreted</keyword>
<evidence type="ECO:0000313" key="13">
    <source>
        <dbReference type="Proteomes" id="UP000588186"/>
    </source>
</evidence>